<dbReference type="Gene3D" id="2.60.40.4070">
    <property type="match status" value="1"/>
</dbReference>
<dbReference type="Pfam" id="PF13860">
    <property type="entry name" value="FlgD_ig"/>
    <property type="match status" value="1"/>
</dbReference>
<feature type="chain" id="PRO_5027946288" evidence="1">
    <location>
        <begin position="17"/>
        <end position="249"/>
    </location>
</feature>
<reference evidence="3" key="1">
    <citation type="journal article" date="2020" name="mSystems">
        <title>Genome- and Community-Level Interaction Insights into Carbon Utilization and Element Cycling Functions of Hydrothermarchaeota in Hydrothermal Sediment.</title>
        <authorList>
            <person name="Zhou Z."/>
            <person name="Liu Y."/>
            <person name="Xu W."/>
            <person name="Pan J."/>
            <person name="Luo Z.H."/>
            <person name="Li M."/>
        </authorList>
    </citation>
    <scope>NUCLEOTIDE SEQUENCE [LARGE SCALE GENOMIC DNA]</scope>
    <source>
        <strain evidence="3">HyVt-237</strain>
    </source>
</reference>
<feature type="domain" description="FlgD/Vpr Ig-like" evidence="2">
    <location>
        <begin position="173"/>
        <end position="238"/>
    </location>
</feature>
<name>A0A7C0X8L9_UNCW3</name>
<evidence type="ECO:0000256" key="1">
    <source>
        <dbReference type="SAM" id="SignalP"/>
    </source>
</evidence>
<dbReference type="InterPro" id="IPR025965">
    <property type="entry name" value="FlgD/Vpr_Ig-like"/>
</dbReference>
<protein>
    <submittedName>
        <fullName evidence="3">T9SS type A sorting domain-containing protein</fullName>
    </submittedName>
</protein>
<comment type="caution">
    <text evidence="3">The sequence shown here is derived from an EMBL/GenBank/DDBJ whole genome shotgun (WGS) entry which is preliminary data.</text>
</comment>
<feature type="signal peptide" evidence="1">
    <location>
        <begin position="1"/>
        <end position="16"/>
    </location>
</feature>
<dbReference type="AlphaFoldDB" id="A0A7C0X8L9"/>
<sequence>MKYVALIAIIFGFVFAEGENCSDPIVVPGLNFSDCVRSTGDYVNDYDVLATDAGLTAQYGPDVVYSFTPGTDIPDVAVTAVPIGSWDISLYIFTDCASPVALTGVDEHGAGAPEALTGLTLSAGVTYYFVVDGETEDDSGHYCFNISSSVSAEEKEASLRTSLSVSPTFTSGNTDIEFSISGNSYVNLVVYNALGQPVRTLKAGNLSAGTYSVAWNGLDNHGALLPPGVYFVKLSTGSAESVKKLVLIR</sequence>
<dbReference type="Proteomes" id="UP000885931">
    <property type="component" value="Unassembled WGS sequence"/>
</dbReference>
<keyword evidence="1" id="KW-0732">Signal</keyword>
<dbReference type="InterPro" id="IPR026444">
    <property type="entry name" value="Secre_tail"/>
</dbReference>
<evidence type="ECO:0000259" key="2">
    <source>
        <dbReference type="Pfam" id="PF13860"/>
    </source>
</evidence>
<dbReference type="EMBL" id="DRBW01000025">
    <property type="protein sequence ID" value="HDM89716.1"/>
    <property type="molecule type" value="Genomic_DNA"/>
</dbReference>
<evidence type="ECO:0000313" key="3">
    <source>
        <dbReference type="EMBL" id="HDM89716.1"/>
    </source>
</evidence>
<dbReference type="NCBIfam" id="TIGR04183">
    <property type="entry name" value="Por_Secre_tail"/>
    <property type="match status" value="1"/>
</dbReference>
<accession>A0A7C0X8L9</accession>
<proteinExistence type="predicted"/>
<organism evidence="3">
    <name type="scientific">candidate division WOR-3 bacterium</name>
    <dbReference type="NCBI Taxonomy" id="2052148"/>
    <lineage>
        <taxon>Bacteria</taxon>
        <taxon>Bacteria division WOR-3</taxon>
    </lineage>
</organism>
<gene>
    <name evidence="3" type="ORF">ENG67_00725</name>
</gene>